<comment type="similarity">
    <text evidence="1">Belongs to the peptidase C1 family.</text>
</comment>
<dbReference type="FunFam" id="3.90.70.10:FF:000207">
    <property type="entry name" value="Putative cysteine proteinase"/>
    <property type="match status" value="1"/>
</dbReference>
<dbReference type="AlphaFoldDB" id="A0A0E0B6P8"/>
<evidence type="ECO:0000313" key="8">
    <source>
        <dbReference type="Proteomes" id="UP000026961"/>
    </source>
</evidence>
<dbReference type="Gene3D" id="3.90.70.10">
    <property type="entry name" value="Cysteine proteinases"/>
    <property type="match status" value="1"/>
</dbReference>
<dbReference type="PROSITE" id="PS00139">
    <property type="entry name" value="THIOL_PROTEASE_CYS"/>
    <property type="match status" value="1"/>
</dbReference>
<dbReference type="GO" id="GO:0008234">
    <property type="term" value="F:cysteine-type peptidase activity"/>
    <property type="evidence" value="ECO:0007669"/>
    <property type="project" value="InterPro"/>
</dbReference>
<feature type="signal peptide" evidence="4">
    <location>
        <begin position="1"/>
        <end position="23"/>
    </location>
</feature>
<reference evidence="7" key="2">
    <citation type="submission" date="2018-05" db="EMBL/GenBank/DDBJ databases">
        <title>OgluRS3 (Oryza glumaepatula Reference Sequence Version 3).</title>
        <authorList>
            <person name="Zhang J."/>
            <person name="Kudrna D."/>
            <person name="Lee S."/>
            <person name="Talag J."/>
            <person name="Welchert J."/>
            <person name="Wing R.A."/>
        </authorList>
    </citation>
    <scope>NUCLEOTIDE SEQUENCE [LARGE SCALE GENOMIC DNA]</scope>
</reference>
<dbReference type="CDD" id="cd02248">
    <property type="entry name" value="Peptidase_C1A"/>
    <property type="match status" value="1"/>
</dbReference>
<dbReference type="InterPro" id="IPR039417">
    <property type="entry name" value="Peptidase_C1A_papain-like"/>
</dbReference>
<protein>
    <submittedName>
        <fullName evidence="7">Uncharacterized protein</fullName>
    </submittedName>
</protein>
<dbReference type="SMART" id="SM00645">
    <property type="entry name" value="Pept_C1"/>
    <property type="match status" value="1"/>
</dbReference>
<evidence type="ECO:0000256" key="3">
    <source>
        <dbReference type="ARBA" id="ARBA00023157"/>
    </source>
</evidence>
<reference evidence="7" key="1">
    <citation type="submission" date="2015-04" db="UniProtKB">
        <authorList>
            <consortium name="EnsemblPlants"/>
        </authorList>
    </citation>
    <scope>IDENTIFICATION</scope>
</reference>
<dbReference type="SUPFAM" id="SSF54001">
    <property type="entry name" value="Cysteine proteinases"/>
    <property type="match status" value="1"/>
</dbReference>
<dbReference type="STRING" id="40148.A0A0E0B6P8"/>
<dbReference type="PRINTS" id="PR00705">
    <property type="entry name" value="PAPAIN"/>
</dbReference>
<dbReference type="EnsemblPlants" id="OGLUM09G20540.1">
    <property type="protein sequence ID" value="OGLUM09G20540.1"/>
    <property type="gene ID" value="OGLUM09G20540"/>
</dbReference>
<feature type="domain" description="Peptidase C1A papain C-terminal" evidence="5">
    <location>
        <begin position="137"/>
        <end position="357"/>
    </location>
</feature>
<dbReference type="SMART" id="SM00848">
    <property type="entry name" value="Inhibitor_I29"/>
    <property type="match status" value="1"/>
</dbReference>
<dbReference type="Gramene" id="OGLUM09G20540.1">
    <property type="protein sequence ID" value="OGLUM09G20540.1"/>
    <property type="gene ID" value="OGLUM09G20540"/>
</dbReference>
<keyword evidence="3" id="KW-1015">Disulfide bond</keyword>
<evidence type="ECO:0000259" key="6">
    <source>
        <dbReference type="SMART" id="SM00848"/>
    </source>
</evidence>
<dbReference type="Proteomes" id="UP000026961">
    <property type="component" value="Chromosome 9"/>
</dbReference>
<dbReference type="InterPro" id="IPR000668">
    <property type="entry name" value="Peptidase_C1A_C"/>
</dbReference>
<accession>A0A0E0B6P8</accession>
<sequence>MRKSLVVLLCVVVAAAMAVAASAHHVPITDKDLESEESMWSLYERWRAVYGAASSSRDLADKGSRFEAFKANARHIHEFNNKRKGMSYWLGLNKFSDMTPEEFMAKYTGAKVDTGVSGGARAASEAEEEQLLVGDEPPATWDWRQHGAVTDVKDQDGCGSCWAFSAVGAVEGINAIMTGILLTLSEQQVLDCFGAGNCSGGWPDQAQQYIVKNGITLDRCGKEPYYPAYDATKHPCRTVAGKQPIITVDDVKWVNKSEAALLLKVYQQPISVALDASGWQFYQGGVFTGPCQTPPPLNHAVLVVGYGVTTTSDRTKFWIVKNSWGKDWGDHGYILMKRDVGTPDGLCGITTHATYPTKKCPCPPTTPTAIASY</sequence>
<evidence type="ECO:0000256" key="1">
    <source>
        <dbReference type="ARBA" id="ARBA00008455"/>
    </source>
</evidence>
<dbReference type="InterPro" id="IPR000169">
    <property type="entry name" value="Pept_cys_AS"/>
</dbReference>
<organism evidence="7">
    <name type="scientific">Oryza glumipatula</name>
    <dbReference type="NCBI Taxonomy" id="40148"/>
    <lineage>
        <taxon>Eukaryota</taxon>
        <taxon>Viridiplantae</taxon>
        <taxon>Streptophyta</taxon>
        <taxon>Embryophyta</taxon>
        <taxon>Tracheophyta</taxon>
        <taxon>Spermatophyta</taxon>
        <taxon>Magnoliopsida</taxon>
        <taxon>Liliopsida</taxon>
        <taxon>Poales</taxon>
        <taxon>Poaceae</taxon>
        <taxon>BOP clade</taxon>
        <taxon>Oryzoideae</taxon>
        <taxon>Oryzeae</taxon>
        <taxon>Oryzinae</taxon>
        <taxon>Oryza</taxon>
    </lineage>
</organism>
<keyword evidence="2 4" id="KW-0732">Signal</keyword>
<proteinExistence type="inferred from homology"/>
<dbReference type="InterPro" id="IPR038765">
    <property type="entry name" value="Papain-like_cys_pep_sf"/>
</dbReference>
<dbReference type="Pfam" id="PF08246">
    <property type="entry name" value="Inhibitor_I29"/>
    <property type="match status" value="1"/>
</dbReference>
<dbReference type="PROSITE" id="PS00639">
    <property type="entry name" value="THIOL_PROTEASE_HIS"/>
    <property type="match status" value="1"/>
</dbReference>
<dbReference type="InterPro" id="IPR013201">
    <property type="entry name" value="Prot_inhib_I29"/>
</dbReference>
<keyword evidence="8" id="KW-1185">Reference proteome</keyword>
<evidence type="ECO:0000259" key="5">
    <source>
        <dbReference type="SMART" id="SM00645"/>
    </source>
</evidence>
<feature type="chain" id="PRO_5018619776" evidence="4">
    <location>
        <begin position="24"/>
        <end position="373"/>
    </location>
</feature>
<dbReference type="Pfam" id="PF00112">
    <property type="entry name" value="Peptidase_C1"/>
    <property type="match status" value="1"/>
</dbReference>
<evidence type="ECO:0000256" key="2">
    <source>
        <dbReference type="ARBA" id="ARBA00022729"/>
    </source>
</evidence>
<dbReference type="HOGENOM" id="CLU_012184_1_0_1"/>
<dbReference type="PANTHER" id="PTHR12411">
    <property type="entry name" value="CYSTEINE PROTEASE FAMILY C1-RELATED"/>
    <property type="match status" value="1"/>
</dbReference>
<dbReference type="InterPro" id="IPR013128">
    <property type="entry name" value="Peptidase_C1A"/>
</dbReference>
<dbReference type="PROSITE" id="PS00640">
    <property type="entry name" value="THIOL_PROTEASE_ASN"/>
    <property type="match status" value="1"/>
</dbReference>
<evidence type="ECO:0000256" key="4">
    <source>
        <dbReference type="SAM" id="SignalP"/>
    </source>
</evidence>
<dbReference type="GO" id="GO:0006508">
    <property type="term" value="P:proteolysis"/>
    <property type="evidence" value="ECO:0007669"/>
    <property type="project" value="InterPro"/>
</dbReference>
<dbReference type="InterPro" id="IPR025661">
    <property type="entry name" value="Pept_asp_AS"/>
</dbReference>
<dbReference type="InterPro" id="IPR025660">
    <property type="entry name" value="Pept_his_AS"/>
</dbReference>
<name>A0A0E0B6P8_9ORYZ</name>
<dbReference type="eggNOG" id="KOG1543">
    <property type="taxonomic scope" value="Eukaryota"/>
</dbReference>
<evidence type="ECO:0000313" key="7">
    <source>
        <dbReference type="EnsemblPlants" id="OGLUM09G20540.1"/>
    </source>
</evidence>
<feature type="domain" description="Cathepsin propeptide inhibitor" evidence="6">
    <location>
        <begin position="43"/>
        <end position="103"/>
    </location>
</feature>